<dbReference type="RefSeq" id="WP_129253839.1">
    <property type="nucleotide sequence ID" value="NZ_SAXA01000004.1"/>
</dbReference>
<keyword evidence="2" id="KW-0378">Hydrolase</keyword>
<accession>A0A4Q1JMV7</accession>
<name>A0A4Q1JMV7_9BACT</name>
<keyword evidence="2" id="KW-0255">Endonuclease</keyword>
<gene>
    <name evidence="2" type="ORF">EO244_06485</name>
</gene>
<keyword evidence="2" id="KW-0540">Nuclease</keyword>
<proteinExistence type="predicted"/>
<dbReference type="GO" id="GO:0004527">
    <property type="term" value="F:exonuclease activity"/>
    <property type="evidence" value="ECO:0007669"/>
    <property type="project" value="UniProtKB-KW"/>
</dbReference>
<dbReference type="InterPro" id="IPR036691">
    <property type="entry name" value="Endo/exonu/phosph_ase_sf"/>
</dbReference>
<keyword evidence="3" id="KW-1185">Reference proteome</keyword>
<sequence length="346" mass="39391">MKSPFNLKLIYLILIGLLASLNACQSKQELRVLQFNIWQEGTVVTGGFDAIVEEIVRTNAQLVAFSEVRNYNQSNFIERIIAELELRGLKFYGDKTYDSGLISSYPIETCSALYPVKDDHGSITKARINIDGHIVAFYSAHLDYLNCSYYMPRGYSGNTWEELPEPTIDVAELLAVSRASKRDDAIKIFIKDAKEEMAKGSQVIIGGDFNEPSHRDWIAENSNLYDHNGVVIEWECTKLLENAGFIDTYREQYPDPVKNPGFTYPSYNPQIPIDKLTWAPKSDERERIDFIFYNKTSRLQLKDVVVVGPDASIVKSEVFVEDKDVFSQPTKVWPSDHKALLAVFQF</sequence>
<dbReference type="PANTHER" id="PTHR41349">
    <property type="match status" value="1"/>
</dbReference>
<evidence type="ECO:0000313" key="3">
    <source>
        <dbReference type="Proteomes" id="UP000289703"/>
    </source>
</evidence>
<dbReference type="Proteomes" id="UP000289703">
    <property type="component" value="Unassembled WGS sequence"/>
</dbReference>
<feature type="domain" description="Endonuclease/exonuclease/phosphatase" evidence="1">
    <location>
        <begin position="34"/>
        <end position="337"/>
    </location>
</feature>
<dbReference type="GO" id="GO:0004519">
    <property type="term" value="F:endonuclease activity"/>
    <property type="evidence" value="ECO:0007669"/>
    <property type="project" value="UniProtKB-KW"/>
</dbReference>
<comment type="caution">
    <text evidence="2">The sequence shown here is derived from an EMBL/GenBank/DDBJ whole genome shotgun (WGS) entry which is preliminary data.</text>
</comment>
<dbReference type="AlphaFoldDB" id="A0A4Q1JMV7"/>
<dbReference type="PANTHER" id="PTHR41349:SF1">
    <property type="entry name" value="PROTEIN CBG08683"/>
    <property type="match status" value="1"/>
</dbReference>
<organism evidence="2 3">
    <name type="scientific">Ancylomarina salipaludis</name>
    <dbReference type="NCBI Taxonomy" id="2501299"/>
    <lineage>
        <taxon>Bacteria</taxon>
        <taxon>Pseudomonadati</taxon>
        <taxon>Bacteroidota</taxon>
        <taxon>Bacteroidia</taxon>
        <taxon>Marinilabiliales</taxon>
        <taxon>Marinifilaceae</taxon>
        <taxon>Ancylomarina</taxon>
    </lineage>
</organism>
<dbReference type="EMBL" id="SAXA01000004">
    <property type="protein sequence ID" value="RXQ95945.1"/>
    <property type="molecule type" value="Genomic_DNA"/>
</dbReference>
<dbReference type="Pfam" id="PF03372">
    <property type="entry name" value="Exo_endo_phos"/>
    <property type="match status" value="1"/>
</dbReference>
<dbReference type="InterPro" id="IPR005135">
    <property type="entry name" value="Endo/exonuclease/phosphatase"/>
</dbReference>
<dbReference type="Gene3D" id="3.60.10.10">
    <property type="entry name" value="Endonuclease/exonuclease/phosphatase"/>
    <property type="match status" value="1"/>
</dbReference>
<keyword evidence="2" id="KW-0269">Exonuclease</keyword>
<evidence type="ECO:0000313" key="2">
    <source>
        <dbReference type="EMBL" id="RXQ95945.1"/>
    </source>
</evidence>
<dbReference type="SUPFAM" id="SSF56219">
    <property type="entry name" value="DNase I-like"/>
    <property type="match status" value="1"/>
</dbReference>
<reference evidence="2 3" key="1">
    <citation type="submission" date="2019-01" db="EMBL/GenBank/DDBJ databases">
        <title>Ancylomarina salipaludis sp. nov., isolated from a salt marsh.</title>
        <authorList>
            <person name="Yoon J.-H."/>
        </authorList>
    </citation>
    <scope>NUCLEOTIDE SEQUENCE [LARGE SCALE GENOMIC DNA]</scope>
    <source>
        <strain evidence="2 3">SHSM-M15</strain>
    </source>
</reference>
<dbReference type="OrthoDB" id="9794261at2"/>
<protein>
    <submittedName>
        <fullName evidence="2">Endonuclease/exonuclease/phosphatase family protein</fullName>
    </submittedName>
</protein>
<evidence type="ECO:0000259" key="1">
    <source>
        <dbReference type="Pfam" id="PF03372"/>
    </source>
</evidence>